<gene>
    <name evidence="2" type="ORF">FB45DRAFT_915324</name>
</gene>
<evidence type="ECO:0000313" key="2">
    <source>
        <dbReference type="EMBL" id="KAJ7630375.1"/>
    </source>
</evidence>
<keyword evidence="1" id="KW-1133">Transmembrane helix</keyword>
<evidence type="ECO:0000256" key="1">
    <source>
        <dbReference type="SAM" id="Phobius"/>
    </source>
</evidence>
<dbReference type="EMBL" id="JARKIF010000009">
    <property type="protein sequence ID" value="KAJ7630375.1"/>
    <property type="molecule type" value="Genomic_DNA"/>
</dbReference>
<protein>
    <submittedName>
        <fullName evidence="2">Uncharacterized protein</fullName>
    </submittedName>
</protein>
<dbReference type="AlphaFoldDB" id="A0AAD7BTK4"/>
<reference evidence="2" key="1">
    <citation type="submission" date="2023-03" db="EMBL/GenBank/DDBJ databases">
        <title>Massive genome expansion in bonnet fungi (Mycena s.s.) driven by repeated elements and novel gene families across ecological guilds.</title>
        <authorList>
            <consortium name="Lawrence Berkeley National Laboratory"/>
            <person name="Harder C.B."/>
            <person name="Miyauchi S."/>
            <person name="Viragh M."/>
            <person name="Kuo A."/>
            <person name="Thoen E."/>
            <person name="Andreopoulos B."/>
            <person name="Lu D."/>
            <person name="Skrede I."/>
            <person name="Drula E."/>
            <person name="Henrissat B."/>
            <person name="Morin E."/>
            <person name="Kohler A."/>
            <person name="Barry K."/>
            <person name="LaButti K."/>
            <person name="Morin E."/>
            <person name="Salamov A."/>
            <person name="Lipzen A."/>
            <person name="Mereny Z."/>
            <person name="Hegedus B."/>
            <person name="Baldrian P."/>
            <person name="Stursova M."/>
            <person name="Weitz H."/>
            <person name="Taylor A."/>
            <person name="Grigoriev I.V."/>
            <person name="Nagy L.G."/>
            <person name="Martin F."/>
            <person name="Kauserud H."/>
        </authorList>
    </citation>
    <scope>NUCLEOTIDE SEQUENCE</scope>
    <source>
        <strain evidence="2">9284</strain>
    </source>
</reference>
<dbReference type="Proteomes" id="UP001221142">
    <property type="component" value="Unassembled WGS sequence"/>
</dbReference>
<keyword evidence="1" id="KW-0472">Membrane</keyword>
<accession>A0AAD7BTK4</accession>
<organism evidence="2 3">
    <name type="scientific">Roridomyces roridus</name>
    <dbReference type="NCBI Taxonomy" id="1738132"/>
    <lineage>
        <taxon>Eukaryota</taxon>
        <taxon>Fungi</taxon>
        <taxon>Dikarya</taxon>
        <taxon>Basidiomycota</taxon>
        <taxon>Agaricomycotina</taxon>
        <taxon>Agaricomycetes</taxon>
        <taxon>Agaricomycetidae</taxon>
        <taxon>Agaricales</taxon>
        <taxon>Marasmiineae</taxon>
        <taxon>Mycenaceae</taxon>
        <taxon>Roridomyces</taxon>
    </lineage>
</organism>
<feature type="transmembrane region" description="Helical" evidence="1">
    <location>
        <begin position="15"/>
        <end position="35"/>
    </location>
</feature>
<feature type="non-terminal residue" evidence="2">
    <location>
        <position position="154"/>
    </location>
</feature>
<evidence type="ECO:0000313" key="3">
    <source>
        <dbReference type="Proteomes" id="UP001221142"/>
    </source>
</evidence>
<comment type="caution">
    <text evidence="2">The sequence shown here is derived from an EMBL/GenBank/DDBJ whole genome shotgun (WGS) entry which is preliminary data.</text>
</comment>
<proteinExistence type="predicted"/>
<sequence>MSSSISLPSTPSTPMHTVFVFVLGFCTGVLVLAALAQLQFAQFVTVKDVLAVSPSIVVLVLVCANLFVLDILILLLPRLALLSPPVRFTVQIIVKLSGLIYWTSVTATTRLILAVAVVIQGGWEAVNALTGRSLLAAVHGGLFVASRTGQVVSF</sequence>
<keyword evidence="1" id="KW-0812">Transmembrane</keyword>
<name>A0AAD7BTK4_9AGAR</name>
<feature type="transmembrane region" description="Helical" evidence="1">
    <location>
        <begin position="56"/>
        <end position="79"/>
    </location>
</feature>
<keyword evidence="3" id="KW-1185">Reference proteome</keyword>